<dbReference type="EMBL" id="HBUE01033667">
    <property type="protein sequence ID" value="CAG6457918.1"/>
    <property type="molecule type" value="Transcribed_RNA"/>
</dbReference>
<reference evidence="1" key="1">
    <citation type="submission" date="2021-05" db="EMBL/GenBank/DDBJ databases">
        <authorList>
            <person name="Alioto T."/>
            <person name="Alioto T."/>
            <person name="Gomez Garrido J."/>
        </authorList>
    </citation>
    <scope>NUCLEOTIDE SEQUENCE</scope>
</reference>
<dbReference type="EMBL" id="HBUE01033666">
    <property type="protein sequence ID" value="CAG6457917.1"/>
    <property type="molecule type" value="Transcribed_RNA"/>
</dbReference>
<sequence>MGELTLEGPLGYGRWNQLQPGWFLNLPLWNLKAFVLYHWERVRRVAAADRDLRGRGQVDGLEQFVLLLEQIQQRVVRQTSRACRPLVTIVRGVIKARRPINTNVRFGRVGTVCE</sequence>
<accession>A0A8D8F591</accession>
<proteinExistence type="predicted"/>
<dbReference type="AlphaFoldDB" id="A0A8D8F591"/>
<name>A0A8D8F591_CULPI</name>
<evidence type="ECO:0000313" key="1">
    <source>
        <dbReference type="EMBL" id="CAG6457918.1"/>
    </source>
</evidence>
<protein>
    <submittedName>
        <fullName evidence="1">(northern house mosquito) hypothetical protein</fullName>
    </submittedName>
</protein>
<organism evidence="1">
    <name type="scientific">Culex pipiens</name>
    <name type="common">House mosquito</name>
    <dbReference type="NCBI Taxonomy" id="7175"/>
    <lineage>
        <taxon>Eukaryota</taxon>
        <taxon>Metazoa</taxon>
        <taxon>Ecdysozoa</taxon>
        <taxon>Arthropoda</taxon>
        <taxon>Hexapoda</taxon>
        <taxon>Insecta</taxon>
        <taxon>Pterygota</taxon>
        <taxon>Neoptera</taxon>
        <taxon>Endopterygota</taxon>
        <taxon>Diptera</taxon>
        <taxon>Nematocera</taxon>
        <taxon>Culicoidea</taxon>
        <taxon>Culicidae</taxon>
        <taxon>Culicinae</taxon>
        <taxon>Culicini</taxon>
        <taxon>Culex</taxon>
        <taxon>Culex</taxon>
    </lineage>
</organism>